<dbReference type="Proteomes" id="UP000054485">
    <property type="component" value="Unassembled WGS sequence"/>
</dbReference>
<proteinExistence type="predicted"/>
<dbReference type="EMBL" id="KN835157">
    <property type="protein sequence ID" value="KIK46591.1"/>
    <property type="molecule type" value="Genomic_DNA"/>
</dbReference>
<dbReference type="OrthoDB" id="10503294at2759"/>
<reference evidence="1 2" key="1">
    <citation type="submission" date="2014-04" db="EMBL/GenBank/DDBJ databases">
        <authorList>
            <consortium name="DOE Joint Genome Institute"/>
            <person name="Kuo A."/>
            <person name="Ruytinx J."/>
            <person name="Rineau F."/>
            <person name="Colpaert J."/>
            <person name="Kohler A."/>
            <person name="Nagy L.G."/>
            <person name="Floudas D."/>
            <person name="Copeland A."/>
            <person name="Barry K.W."/>
            <person name="Cichocki N."/>
            <person name="Veneault-Fourrey C."/>
            <person name="LaButti K."/>
            <person name="Lindquist E.A."/>
            <person name="Lipzen A."/>
            <person name="Lundell T."/>
            <person name="Morin E."/>
            <person name="Murat C."/>
            <person name="Sun H."/>
            <person name="Tunlid A."/>
            <person name="Henrissat B."/>
            <person name="Grigoriev I.V."/>
            <person name="Hibbett D.S."/>
            <person name="Martin F."/>
            <person name="Nordberg H.P."/>
            <person name="Cantor M.N."/>
            <person name="Hua S.X."/>
        </authorList>
    </citation>
    <scope>NUCLEOTIDE SEQUENCE [LARGE SCALE GENOMIC DNA]</scope>
    <source>
        <strain evidence="1 2">UH-Slu-Lm8-n1</strain>
    </source>
</reference>
<dbReference type="InParanoid" id="A0A0D0AY17"/>
<protein>
    <submittedName>
        <fullName evidence="1">Uncharacterized protein</fullName>
    </submittedName>
</protein>
<reference evidence="2" key="2">
    <citation type="submission" date="2015-01" db="EMBL/GenBank/DDBJ databases">
        <title>Evolutionary Origins and Diversification of the Mycorrhizal Mutualists.</title>
        <authorList>
            <consortium name="DOE Joint Genome Institute"/>
            <consortium name="Mycorrhizal Genomics Consortium"/>
            <person name="Kohler A."/>
            <person name="Kuo A."/>
            <person name="Nagy L.G."/>
            <person name="Floudas D."/>
            <person name="Copeland A."/>
            <person name="Barry K.W."/>
            <person name="Cichocki N."/>
            <person name="Veneault-Fourrey C."/>
            <person name="LaButti K."/>
            <person name="Lindquist E.A."/>
            <person name="Lipzen A."/>
            <person name="Lundell T."/>
            <person name="Morin E."/>
            <person name="Murat C."/>
            <person name="Riley R."/>
            <person name="Ohm R."/>
            <person name="Sun H."/>
            <person name="Tunlid A."/>
            <person name="Henrissat B."/>
            <person name="Grigoriev I.V."/>
            <person name="Hibbett D.S."/>
            <person name="Martin F."/>
        </authorList>
    </citation>
    <scope>NUCLEOTIDE SEQUENCE [LARGE SCALE GENOMIC DNA]</scope>
    <source>
        <strain evidence="2">UH-Slu-Lm8-n1</strain>
    </source>
</reference>
<evidence type="ECO:0000313" key="1">
    <source>
        <dbReference type="EMBL" id="KIK46591.1"/>
    </source>
</evidence>
<sequence>MNGEHNSLERDVVILIFTGLHAYGDDSQSDSEEKVASSSKTSVGIYLNNVRDSSSQPRAIVSLFVGCRSS</sequence>
<gene>
    <name evidence="1" type="ORF">CY34DRAFT_75724</name>
</gene>
<evidence type="ECO:0000313" key="2">
    <source>
        <dbReference type="Proteomes" id="UP000054485"/>
    </source>
</evidence>
<dbReference type="AlphaFoldDB" id="A0A0D0AY17"/>
<organism evidence="1 2">
    <name type="scientific">Suillus luteus UH-Slu-Lm8-n1</name>
    <dbReference type="NCBI Taxonomy" id="930992"/>
    <lineage>
        <taxon>Eukaryota</taxon>
        <taxon>Fungi</taxon>
        <taxon>Dikarya</taxon>
        <taxon>Basidiomycota</taxon>
        <taxon>Agaricomycotina</taxon>
        <taxon>Agaricomycetes</taxon>
        <taxon>Agaricomycetidae</taxon>
        <taxon>Boletales</taxon>
        <taxon>Suillineae</taxon>
        <taxon>Suillaceae</taxon>
        <taxon>Suillus</taxon>
    </lineage>
</organism>
<keyword evidence="2" id="KW-1185">Reference proteome</keyword>
<dbReference type="HOGENOM" id="CLU_2759496_0_0_1"/>
<name>A0A0D0AY17_9AGAM</name>
<accession>A0A0D0AY17</accession>